<protein>
    <submittedName>
        <fullName evidence="1">Uncharacterized protein</fullName>
    </submittedName>
</protein>
<name>A0ACB9P7G4_BAUVA</name>
<comment type="caution">
    <text evidence="1">The sequence shown here is derived from an EMBL/GenBank/DDBJ whole genome shotgun (WGS) entry which is preliminary data.</text>
</comment>
<organism evidence="1 2">
    <name type="scientific">Bauhinia variegata</name>
    <name type="common">Purple orchid tree</name>
    <name type="synonym">Phanera variegata</name>
    <dbReference type="NCBI Taxonomy" id="167791"/>
    <lineage>
        <taxon>Eukaryota</taxon>
        <taxon>Viridiplantae</taxon>
        <taxon>Streptophyta</taxon>
        <taxon>Embryophyta</taxon>
        <taxon>Tracheophyta</taxon>
        <taxon>Spermatophyta</taxon>
        <taxon>Magnoliopsida</taxon>
        <taxon>eudicotyledons</taxon>
        <taxon>Gunneridae</taxon>
        <taxon>Pentapetalae</taxon>
        <taxon>rosids</taxon>
        <taxon>fabids</taxon>
        <taxon>Fabales</taxon>
        <taxon>Fabaceae</taxon>
        <taxon>Cercidoideae</taxon>
        <taxon>Cercideae</taxon>
        <taxon>Bauhiniinae</taxon>
        <taxon>Bauhinia</taxon>
    </lineage>
</organism>
<gene>
    <name evidence="1" type="ORF">L6164_011508</name>
</gene>
<evidence type="ECO:0000313" key="2">
    <source>
        <dbReference type="Proteomes" id="UP000828941"/>
    </source>
</evidence>
<proteinExistence type="predicted"/>
<evidence type="ECO:0000313" key="1">
    <source>
        <dbReference type="EMBL" id="KAI4344261.1"/>
    </source>
</evidence>
<dbReference type="Proteomes" id="UP000828941">
    <property type="component" value="Chromosome 5"/>
</dbReference>
<reference evidence="1 2" key="1">
    <citation type="journal article" date="2022" name="DNA Res.">
        <title>Chromosomal-level genome assembly of the orchid tree Bauhinia variegata (Leguminosae; Cercidoideae) supports the allotetraploid origin hypothesis of Bauhinia.</title>
        <authorList>
            <person name="Zhong Y."/>
            <person name="Chen Y."/>
            <person name="Zheng D."/>
            <person name="Pang J."/>
            <person name="Liu Y."/>
            <person name="Luo S."/>
            <person name="Meng S."/>
            <person name="Qian L."/>
            <person name="Wei D."/>
            <person name="Dai S."/>
            <person name="Zhou R."/>
        </authorList>
    </citation>
    <scope>NUCLEOTIDE SEQUENCE [LARGE SCALE GENOMIC DNA]</scope>
    <source>
        <strain evidence="1">BV-YZ2020</strain>
    </source>
</reference>
<keyword evidence="2" id="KW-1185">Reference proteome</keyword>
<dbReference type="EMBL" id="CM039430">
    <property type="protein sequence ID" value="KAI4344261.1"/>
    <property type="molecule type" value="Genomic_DNA"/>
</dbReference>
<sequence length="1381" mass="155778">MEDDDEFGDLYTDVLRPFASSSSSAPHPTPSPAPPSSNHPIDLNIRTDDDEILNGGSYSNSFVSQKSMDQNPAPNHAVAVKESIPAAAASSARDMIDRDQIDKPRLEKEEDSAQRRILERGHVEFADRALQDMGYGKESAIDDSRNEVDVKGVDLMDKDVKFDIEEDGNGIEDAGSEPIIPGLSTVSGGVLVAATGAETSRRVDESGEGGVGDDWDSDSEDDLQIVLNDKEWAMERGGMVGDDDDEDEDGDPLVIVGDGDPNQAVEEPEWGEDTAQTGDSDRKDMGEAAKGSGGVTVAPKVGYSSHGFHPFHSQFKYVRPGAAPMPGPTTSAPGGPPGQIRPLVPMAGRGRGDWRPAGMKGAPTMQKGFHSGPGLPVWGNNAGRGYGGGLEFTLPSHKTIFDVDIDGFEEKPWKYPGVDPSDFFNFGLNEESWKDYCKQLEQLRLESTMQSKIRVYESGRTEQGYDPDLPPELAAATGIRDVPVENTNSVKSNVEQNDLAKGFGRMRPPLPTGRAIQVENGYGERLPSIDTRTPRIRDSDAIIEIVLQDSADDDSYGGNVGQDLPEGEPQGDFREDHLAGDEIPQMENESSDGFPPHYNMQKRERSGRRMQFMNSSPSSIPEGDEILPFHQEEPGDYPGSRDQSPRRMHRRASDGSPCITPSQEITSVDNQKEESVESMEGRRNALSSPPVIKDARDSSAEDKDAENDDTGTADRSSRMEKGETELNTMDRGDALKDVEAKRQKLTSQAEQPQLDKVDEWDDSKGPRSSDNSKAISASSRDYQKHRDGFEEEVVEDAQSSRLSGIRRHPDEHERGCRRREHDGKHELDRNRVVHKTREESYPYKDRHPSSTQQLHAKADVFDRKKDRENSDIAWVKREDDPYGRRVRNDESRKRDREKVRENQRSDKDDSLHSRKRFDNGSYRVPYDKDLGSRDSRQRERDDGFKSRYEGLEDYHGKRRKDEEYIRKDYIAKEEILPGYKENTSRRRRERDEVLDPRKRDSQQRSKDNLDDHYAARQKDEGWLTRERGDRQRDREEWHRLKQSHEEHPPKREREEGWGAVRSGRVTEEKAWVGHARAKDEHKVTDKEYPSRDTMRHSERSKRRERIQDENPHHRGREEAYTRGNQYSSEERQLRQERSSSHSDRAANASDNPPVHEKKHKEGTRKSKQSDVSYHNNLGLSKRNQEDQSGQIHESSLKGSGDEGHAENELPGHRLSRRHREDISSEDEQQDSSRGRSKLERWTSPKDRDFGISSKSSSSLKLKDIDKDNNDGSSEAGKAADESAKAVDAIEKQNHVTAEGKDSVDMESKDADAKGLGDRHLDTVEKLKKRSERFKLPMPSEKDALAIKKMESEPLPSAKSENPVDPEVKQERPARKRRWISS</sequence>
<accession>A0ACB9P7G4</accession>